<protein>
    <recommendedName>
        <fullName evidence="4">Lipoprotein</fullName>
    </recommendedName>
</protein>
<dbReference type="EMBL" id="FNQO01000002">
    <property type="protein sequence ID" value="SEA17240.1"/>
    <property type="molecule type" value="Genomic_DNA"/>
</dbReference>
<evidence type="ECO:0000313" key="2">
    <source>
        <dbReference type="EMBL" id="SEA17240.1"/>
    </source>
</evidence>
<dbReference type="RefSeq" id="WP_091387965.1">
    <property type="nucleotide sequence ID" value="NZ_FNQO01000002.1"/>
</dbReference>
<sequence>MKVITSLALACVLLAGCAHSSKYHIAAGDTQKIQSLERIYLEVEPLENGPLSVEIHPEPWRYQAAASNVAAAQYSAPPPPPGTSAGQAAAAGVAGGLIGTLIVSEMAKGQAQKAAQEPAQPLIEALMGRAIERDVREALVDGMLTSEFAAGNAVEYGPLPEKGAPQLVLLPSIKLTNGLNVLKFNINAELRNGGRQPLYRNSIEYWSAGTGSGDKQENLVYWRAADLEAFYAELQQAIAHTSSYLAHSLGGTLPEVDTKQATHKIAGGSGWVMMRGNLVYSTDDYTVLKDLRGNIKIISGSLVL</sequence>
<feature type="signal peptide" evidence="1">
    <location>
        <begin position="1"/>
        <end position="20"/>
    </location>
</feature>
<name>A0A1H3Z0R5_9GAMM</name>
<dbReference type="AlphaFoldDB" id="A0A1H3Z0R5"/>
<keyword evidence="1" id="KW-0732">Signal</keyword>
<organism evidence="2 3">
    <name type="scientific">Microbulbifer marinus</name>
    <dbReference type="NCBI Taxonomy" id="658218"/>
    <lineage>
        <taxon>Bacteria</taxon>
        <taxon>Pseudomonadati</taxon>
        <taxon>Pseudomonadota</taxon>
        <taxon>Gammaproteobacteria</taxon>
        <taxon>Cellvibrionales</taxon>
        <taxon>Microbulbiferaceae</taxon>
        <taxon>Microbulbifer</taxon>
    </lineage>
</organism>
<accession>A0A1H3Z0R5</accession>
<dbReference type="PROSITE" id="PS51257">
    <property type="entry name" value="PROKAR_LIPOPROTEIN"/>
    <property type="match status" value="1"/>
</dbReference>
<evidence type="ECO:0000313" key="3">
    <source>
        <dbReference type="Proteomes" id="UP000198658"/>
    </source>
</evidence>
<keyword evidence="3" id="KW-1185">Reference proteome</keyword>
<feature type="chain" id="PRO_5011662097" description="Lipoprotein" evidence="1">
    <location>
        <begin position="21"/>
        <end position="304"/>
    </location>
</feature>
<dbReference type="OrthoDB" id="9836347at2"/>
<reference evidence="3" key="1">
    <citation type="submission" date="2016-10" db="EMBL/GenBank/DDBJ databases">
        <authorList>
            <person name="Varghese N."/>
            <person name="Submissions S."/>
        </authorList>
    </citation>
    <scope>NUCLEOTIDE SEQUENCE [LARGE SCALE GENOMIC DNA]</scope>
    <source>
        <strain evidence="3">CGMCC 1.10657</strain>
    </source>
</reference>
<evidence type="ECO:0000256" key="1">
    <source>
        <dbReference type="SAM" id="SignalP"/>
    </source>
</evidence>
<dbReference type="Proteomes" id="UP000198658">
    <property type="component" value="Unassembled WGS sequence"/>
</dbReference>
<evidence type="ECO:0008006" key="4">
    <source>
        <dbReference type="Google" id="ProtNLM"/>
    </source>
</evidence>
<proteinExistence type="predicted"/>
<gene>
    <name evidence="2" type="ORF">SAMN05216562_2103</name>
</gene>